<dbReference type="Pfam" id="PF25223">
    <property type="entry name" value="DUF7841"/>
    <property type="match status" value="1"/>
</dbReference>
<organism evidence="2">
    <name type="scientific">Siphoviridae sp. ctoNj20</name>
    <dbReference type="NCBI Taxonomy" id="2826085"/>
    <lineage>
        <taxon>Viruses</taxon>
        <taxon>Duplodnaviria</taxon>
        <taxon>Heunggongvirae</taxon>
        <taxon>Uroviricota</taxon>
        <taxon>Caudoviricetes</taxon>
    </lineage>
</organism>
<reference evidence="2" key="1">
    <citation type="journal article" date="2021" name="Proc. Natl. Acad. Sci. U.S.A.">
        <title>A Catalog of Tens of Thousands of Viruses from Human Metagenomes Reveals Hidden Associations with Chronic Diseases.</title>
        <authorList>
            <person name="Tisza M.J."/>
            <person name="Buck C.B."/>
        </authorList>
    </citation>
    <scope>NUCLEOTIDE SEQUENCE</scope>
    <source>
        <strain evidence="2">CtoNj20</strain>
    </source>
</reference>
<sequence>MKAYKEKLMRCIKDYTDLPVSERSASTIKSLIEAYHAIDSLEDTSSDTSVHKLTQKEIDDWNANMENVDGTVGGHWDIDQTTTIAESIGVYFDNITEQCWNVAMNMMYSDYASVADKYGVSSAKFYGELAKAFLWDPDGPGAEEKLAIYAHKIAGIK</sequence>
<dbReference type="EMBL" id="BK014724">
    <property type="protein sequence ID" value="DAD55433.1"/>
    <property type="molecule type" value="Genomic_DNA"/>
</dbReference>
<feature type="domain" description="DUF7841" evidence="1">
    <location>
        <begin position="51"/>
        <end position="139"/>
    </location>
</feature>
<accession>A0A8D9PDY6</accession>
<evidence type="ECO:0000313" key="2">
    <source>
        <dbReference type="EMBL" id="DAD55433.1"/>
    </source>
</evidence>
<proteinExistence type="predicted"/>
<evidence type="ECO:0000259" key="1">
    <source>
        <dbReference type="Pfam" id="PF25223"/>
    </source>
</evidence>
<dbReference type="InterPro" id="IPR057163">
    <property type="entry name" value="DUF7841"/>
</dbReference>
<name>A0A8D9PDY6_9CAUD</name>
<protein>
    <recommendedName>
        <fullName evidence="1">DUF7841 domain-containing protein</fullName>
    </recommendedName>
</protein>